<sequence>MKPTIHHVAERAQVSKATVSRVLNRNPQVKDEIRERVLRVIEELGYHPSAIARNLATNKTNMIGLILPDITNPYFPVLARGIEDAAHRLGYALFISNTDNDPKLEREYIHKMVEQQVGGIVLISSTLDEQTVQDLASLRTPIVLCDRLIANTPFDAVLIDDYKAAYEAVSFLIGKGHKQVAHLAGPKNIQSAENRKLGYLHAMRDANLEPFVSVGSFTYESGVHQMGSVLEEYKPTALFASNDLLALGAIHEINLRGLRVPEDVAVIGCDDIPFSKMSRPLLSTISIPVYQIGVTAVQLLDDQMKGVRSGTKNMILEHKLIHRESCGGVENK</sequence>
<evidence type="ECO:0000259" key="4">
    <source>
        <dbReference type="PROSITE" id="PS50932"/>
    </source>
</evidence>
<dbReference type="SUPFAM" id="SSF53822">
    <property type="entry name" value="Periplasmic binding protein-like I"/>
    <property type="match status" value="1"/>
</dbReference>
<dbReference type="InterPro" id="IPR010982">
    <property type="entry name" value="Lambda_DNA-bd_dom_sf"/>
</dbReference>
<keyword evidence="3" id="KW-0804">Transcription</keyword>
<proteinExistence type="predicted"/>
<dbReference type="PANTHER" id="PTHR30146">
    <property type="entry name" value="LACI-RELATED TRANSCRIPTIONAL REPRESSOR"/>
    <property type="match status" value="1"/>
</dbReference>
<dbReference type="GO" id="GO:0000976">
    <property type="term" value="F:transcription cis-regulatory region binding"/>
    <property type="evidence" value="ECO:0007669"/>
    <property type="project" value="TreeGrafter"/>
</dbReference>
<evidence type="ECO:0000256" key="2">
    <source>
        <dbReference type="ARBA" id="ARBA00023125"/>
    </source>
</evidence>
<gene>
    <name evidence="5" type="ORF">KCTCHS21_58320</name>
</gene>
<keyword evidence="6" id="KW-1185">Reference proteome</keyword>
<dbReference type="Proteomes" id="UP000289856">
    <property type="component" value="Chromosome"/>
</dbReference>
<dbReference type="Gene3D" id="1.10.260.40">
    <property type="entry name" value="lambda repressor-like DNA-binding domains"/>
    <property type="match status" value="1"/>
</dbReference>
<dbReference type="EMBL" id="AP019400">
    <property type="protein sequence ID" value="BBI36433.1"/>
    <property type="molecule type" value="Genomic_DNA"/>
</dbReference>
<reference evidence="5 6" key="1">
    <citation type="submission" date="2019-01" db="EMBL/GenBank/DDBJ databases">
        <title>Complete genome sequence of Cohnella hallensis HS21 isolated from Korean fir (Abies koreana) rhizospheric soil.</title>
        <authorList>
            <person name="Jiang L."/>
            <person name="Kang S.W."/>
            <person name="Kim S."/>
            <person name="Jung J."/>
            <person name="Kim C.Y."/>
            <person name="Kim D.H."/>
            <person name="Kim S.W."/>
            <person name="Lee J."/>
        </authorList>
    </citation>
    <scope>NUCLEOTIDE SEQUENCE [LARGE SCALE GENOMIC DNA]</scope>
    <source>
        <strain evidence="5 6">HS21</strain>
    </source>
</reference>
<keyword evidence="2" id="KW-0238">DNA-binding</keyword>
<dbReference type="InterPro" id="IPR001761">
    <property type="entry name" value="Peripla_BP/Lac1_sug-bd_dom"/>
</dbReference>
<dbReference type="InterPro" id="IPR000843">
    <property type="entry name" value="HTH_LacI"/>
</dbReference>
<organism evidence="5 6">
    <name type="scientific">Cohnella abietis</name>
    <dbReference type="NCBI Taxonomy" id="2507935"/>
    <lineage>
        <taxon>Bacteria</taxon>
        <taxon>Bacillati</taxon>
        <taxon>Bacillota</taxon>
        <taxon>Bacilli</taxon>
        <taxon>Bacillales</taxon>
        <taxon>Paenibacillaceae</taxon>
        <taxon>Cohnella</taxon>
    </lineage>
</organism>
<name>A0A3T1DEB7_9BACL</name>
<dbReference type="OrthoDB" id="9796186at2"/>
<dbReference type="RefSeq" id="WP_130615909.1">
    <property type="nucleotide sequence ID" value="NZ_AP019400.1"/>
</dbReference>
<evidence type="ECO:0000256" key="1">
    <source>
        <dbReference type="ARBA" id="ARBA00023015"/>
    </source>
</evidence>
<dbReference type="CDD" id="cd06267">
    <property type="entry name" value="PBP1_LacI_sugar_binding-like"/>
    <property type="match status" value="1"/>
</dbReference>
<dbReference type="InterPro" id="IPR028082">
    <property type="entry name" value="Peripla_BP_I"/>
</dbReference>
<evidence type="ECO:0000313" key="5">
    <source>
        <dbReference type="EMBL" id="BBI36433.1"/>
    </source>
</evidence>
<dbReference type="Pfam" id="PF00356">
    <property type="entry name" value="LacI"/>
    <property type="match status" value="1"/>
</dbReference>
<dbReference type="AlphaFoldDB" id="A0A3T1DEB7"/>
<keyword evidence="1" id="KW-0805">Transcription regulation</keyword>
<dbReference type="KEGG" id="cohn:KCTCHS21_58320"/>
<accession>A0A3T1DEB7</accession>
<dbReference type="Pfam" id="PF00532">
    <property type="entry name" value="Peripla_BP_1"/>
    <property type="match status" value="1"/>
</dbReference>
<evidence type="ECO:0000313" key="6">
    <source>
        <dbReference type="Proteomes" id="UP000289856"/>
    </source>
</evidence>
<dbReference type="GO" id="GO:0003700">
    <property type="term" value="F:DNA-binding transcription factor activity"/>
    <property type="evidence" value="ECO:0007669"/>
    <property type="project" value="TreeGrafter"/>
</dbReference>
<dbReference type="PROSITE" id="PS50932">
    <property type="entry name" value="HTH_LACI_2"/>
    <property type="match status" value="1"/>
</dbReference>
<dbReference type="Gene3D" id="3.40.50.2300">
    <property type="match status" value="2"/>
</dbReference>
<protein>
    <submittedName>
        <fullName evidence="5">LacI family transcriptional regulator</fullName>
    </submittedName>
</protein>
<feature type="domain" description="HTH lacI-type" evidence="4">
    <location>
        <begin position="3"/>
        <end position="57"/>
    </location>
</feature>
<dbReference type="SMART" id="SM00354">
    <property type="entry name" value="HTH_LACI"/>
    <property type="match status" value="1"/>
</dbReference>
<evidence type="ECO:0000256" key="3">
    <source>
        <dbReference type="ARBA" id="ARBA00023163"/>
    </source>
</evidence>
<dbReference type="SUPFAM" id="SSF47413">
    <property type="entry name" value="lambda repressor-like DNA-binding domains"/>
    <property type="match status" value="1"/>
</dbReference>
<dbReference type="CDD" id="cd01392">
    <property type="entry name" value="HTH_LacI"/>
    <property type="match status" value="1"/>
</dbReference>
<dbReference type="PANTHER" id="PTHR30146:SF109">
    <property type="entry name" value="HTH-TYPE TRANSCRIPTIONAL REGULATOR GALS"/>
    <property type="match status" value="1"/>
</dbReference>